<dbReference type="RefSeq" id="WP_008277147.1">
    <property type="nucleotide sequence ID" value="NZ_AAXW01000037.1"/>
</dbReference>
<dbReference type="eggNOG" id="COG2319">
    <property type="taxonomic scope" value="Bacteria"/>
</dbReference>
<protein>
    <submittedName>
        <fullName evidence="4">WD-40 repeat protein</fullName>
    </submittedName>
</protein>
<name>A3IUU1_9CHRO</name>
<keyword evidence="2" id="KW-0677">Repeat</keyword>
<keyword evidence="5" id="KW-1185">Reference proteome</keyword>
<dbReference type="InterPro" id="IPR001680">
    <property type="entry name" value="WD40_rpt"/>
</dbReference>
<evidence type="ECO:0000256" key="3">
    <source>
        <dbReference type="PROSITE-ProRule" id="PRU00221"/>
    </source>
</evidence>
<evidence type="ECO:0000256" key="1">
    <source>
        <dbReference type="ARBA" id="ARBA00022574"/>
    </source>
</evidence>
<sequence length="115" mass="12894">MSISFYPNAKVPVLASVSADHTVKFWNVETGSEITTLKGHADKITSSQDYIIRFSPDGKLLGTTADNNTILLWNFDLDNLFDLACDWARNYLNTNPNVSPSDKDLCKKNLVIERN</sequence>
<dbReference type="PANTHER" id="PTHR19879">
    <property type="entry name" value="TRANSCRIPTION INITIATION FACTOR TFIID"/>
    <property type="match status" value="1"/>
</dbReference>
<comment type="caution">
    <text evidence="4">The sequence shown here is derived from an EMBL/GenBank/DDBJ whole genome shotgun (WGS) entry which is preliminary data.</text>
</comment>
<dbReference type="PROSITE" id="PS50082">
    <property type="entry name" value="WD_REPEATS_2"/>
    <property type="match status" value="1"/>
</dbReference>
<dbReference type="SUPFAM" id="SSF50978">
    <property type="entry name" value="WD40 repeat-like"/>
    <property type="match status" value="1"/>
</dbReference>
<dbReference type="Proteomes" id="UP000003781">
    <property type="component" value="Unassembled WGS sequence"/>
</dbReference>
<accession>A3IUU1</accession>
<dbReference type="InterPro" id="IPR019775">
    <property type="entry name" value="WD40_repeat_CS"/>
</dbReference>
<dbReference type="EMBL" id="AAXW01000037">
    <property type="protein sequence ID" value="EAZ89784.1"/>
    <property type="molecule type" value="Genomic_DNA"/>
</dbReference>
<evidence type="ECO:0000256" key="2">
    <source>
        <dbReference type="ARBA" id="ARBA00022737"/>
    </source>
</evidence>
<dbReference type="PANTHER" id="PTHR19879:SF9">
    <property type="entry name" value="TRANSCRIPTION INITIATION FACTOR TFIID SUBUNIT 5"/>
    <property type="match status" value="1"/>
</dbReference>
<gene>
    <name evidence="4" type="ORF">CY0110_29234</name>
</gene>
<dbReference type="Gene3D" id="2.130.10.10">
    <property type="entry name" value="YVTN repeat-like/Quinoprotein amine dehydrogenase"/>
    <property type="match status" value="1"/>
</dbReference>
<dbReference type="OrthoDB" id="462017at2"/>
<organism evidence="4 5">
    <name type="scientific">Crocosphaera chwakensis CCY0110</name>
    <dbReference type="NCBI Taxonomy" id="391612"/>
    <lineage>
        <taxon>Bacteria</taxon>
        <taxon>Bacillati</taxon>
        <taxon>Cyanobacteriota</taxon>
        <taxon>Cyanophyceae</taxon>
        <taxon>Oscillatoriophycideae</taxon>
        <taxon>Chroococcales</taxon>
        <taxon>Aphanothecaceae</taxon>
        <taxon>Crocosphaera</taxon>
        <taxon>Crocosphaera chwakensis</taxon>
    </lineage>
</organism>
<feature type="repeat" description="WD" evidence="3">
    <location>
        <begin position="1"/>
        <end position="36"/>
    </location>
</feature>
<dbReference type="InterPro" id="IPR015943">
    <property type="entry name" value="WD40/YVTN_repeat-like_dom_sf"/>
</dbReference>
<dbReference type="AlphaFoldDB" id="A3IUU1"/>
<proteinExistence type="predicted"/>
<evidence type="ECO:0000313" key="4">
    <source>
        <dbReference type="EMBL" id="EAZ89784.1"/>
    </source>
</evidence>
<dbReference type="InterPro" id="IPR036322">
    <property type="entry name" value="WD40_repeat_dom_sf"/>
</dbReference>
<dbReference type="PROSITE" id="PS00678">
    <property type="entry name" value="WD_REPEATS_1"/>
    <property type="match status" value="1"/>
</dbReference>
<reference evidence="4 5" key="1">
    <citation type="submission" date="2007-03" db="EMBL/GenBank/DDBJ databases">
        <authorList>
            <person name="Stal L."/>
            <person name="Ferriera S."/>
            <person name="Johnson J."/>
            <person name="Kravitz S."/>
            <person name="Beeson K."/>
            <person name="Sutton G."/>
            <person name="Rogers Y.-H."/>
            <person name="Friedman R."/>
            <person name="Frazier M."/>
            <person name="Venter J.C."/>
        </authorList>
    </citation>
    <scope>NUCLEOTIDE SEQUENCE [LARGE SCALE GENOMIC DNA]</scope>
    <source>
        <strain evidence="4 5">CCY0110</strain>
    </source>
</reference>
<dbReference type="Pfam" id="PF00400">
    <property type="entry name" value="WD40"/>
    <property type="match status" value="2"/>
</dbReference>
<evidence type="ECO:0000313" key="5">
    <source>
        <dbReference type="Proteomes" id="UP000003781"/>
    </source>
</evidence>
<keyword evidence="1 3" id="KW-0853">WD repeat</keyword>